<organism evidence="6 7">
    <name type="scientific">Jiangella mangrovi</name>
    <dbReference type="NCBI Taxonomy" id="1524084"/>
    <lineage>
        <taxon>Bacteria</taxon>
        <taxon>Bacillati</taxon>
        <taxon>Actinomycetota</taxon>
        <taxon>Actinomycetes</taxon>
        <taxon>Jiangellales</taxon>
        <taxon>Jiangellaceae</taxon>
        <taxon>Jiangella</taxon>
    </lineage>
</organism>
<dbReference type="GO" id="GO:0016787">
    <property type="term" value="F:hydrolase activity"/>
    <property type="evidence" value="ECO:0007669"/>
    <property type="project" value="UniProtKB-KW"/>
</dbReference>
<accession>A0A7W9GSZ0</accession>
<keyword evidence="4" id="KW-0460">Magnesium</keyword>
<evidence type="ECO:0000256" key="1">
    <source>
        <dbReference type="ARBA" id="ARBA00022722"/>
    </source>
</evidence>
<keyword evidence="3" id="KW-0378">Hydrolase</keyword>
<name>A0A7W9GSZ0_9ACTN</name>
<dbReference type="AlphaFoldDB" id="A0A7W9GSZ0"/>
<evidence type="ECO:0000256" key="4">
    <source>
        <dbReference type="ARBA" id="ARBA00022842"/>
    </source>
</evidence>
<keyword evidence="2" id="KW-0479">Metal-binding</keyword>
<dbReference type="GO" id="GO:0004518">
    <property type="term" value="F:nuclease activity"/>
    <property type="evidence" value="ECO:0007669"/>
    <property type="project" value="UniProtKB-KW"/>
</dbReference>
<comment type="caution">
    <text evidence="6">The sequence shown here is derived from an EMBL/GenBank/DDBJ whole genome shotgun (WGS) entry which is preliminary data.</text>
</comment>
<evidence type="ECO:0000256" key="2">
    <source>
        <dbReference type="ARBA" id="ARBA00022723"/>
    </source>
</evidence>
<dbReference type="EMBL" id="JACHMM010000001">
    <property type="protein sequence ID" value="MBB5789485.1"/>
    <property type="molecule type" value="Genomic_DNA"/>
</dbReference>
<evidence type="ECO:0000313" key="6">
    <source>
        <dbReference type="EMBL" id="MBB5789485.1"/>
    </source>
</evidence>
<dbReference type="InterPro" id="IPR002716">
    <property type="entry name" value="PIN_dom"/>
</dbReference>
<dbReference type="RefSeq" id="WP_184824893.1">
    <property type="nucleotide sequence ID" value="NZ_JACHMM010000001.1"/>
</dbReference>
<evidence type="ECO:0000313" key="7">
    <source>
        <dbReference type="Proteomes" id="UP000542813"/>
    </source>
</evidence>
<protein>
    <submittedName>
        <fullName evidence="6">Putative nucleic acid-binding protein</fullName>
    </submittedName>
</protein>
<evidence type="ECO:0000259" key="5">
    <source>
        <dbReference type="Pfam" id="PF01850"/>
    </source>
</evidence>
<dbReference type="Proteomes" id="UP000542813">
    <property type="component" value="Unassembled WGS sequence"/>
</dbReference>
<gene>
    <name evidence="6" type="ORF">HD601_004060</name>
</gene>
<reference evidence="6 7" key="1">
    <citation type="submission" date="2020-08" db="EMBL/GenBank/DDBJ databases">
        <title>Sequencing the genomes of 1000 actinobacteria strains.</title>
        <authorList>
            <person name="Klenk H.-P."/>
        </authorList>
    </citation>
    <scope>NUCLEOTIDE SEQUENCE [LARGE SCALE GENOMIC DNA]</scope>
    <source>
        <strain evidence="6 7">DSM 102122</strain>
    </source>
</reference>
<dbReference type="GO" id="GO:0046872">
    <property type="term" value="F:metal ion binding"/>
    <property type="evidence" value="ECO:0007669"/>
    <property type="project" value="UniProtKB-KW"/>
</dbReference>
<keyword evidence="7" id="KW-1185">Reference proteome</keyword>
<keyword evidence="1" id="KW-0540">Nuclease</keyword>
<dbReference type="Pfam" id="PF01850">
    <property type="entry name" value="PIN"/>
    <property type="match status" value="1"/>
</dbReference>
<sequence>MILCDVNVLAYAFEQAVRSAANAVPIRPGARHWSIFTDLLDTTAASGNAVPDAYLAALAIESGSEWITTGRGFARYPRLRWRHPLG</sequence>
<proteinExistence type="predicted"/>
<evidence type="ECO:0000256" key="3">
    <source>
        <dbReference type="ARBA" id="ARBA00022801"/>
    </source>
</evidence>
<feature type="domain" description="PIN" evidence="5">
    <location>
        <begin position="21"/>
        <end position="78"/>
    </location>
</feature>